<feature type="compositionally biased region" description="Polar residues" evidence="12">
    <location>
        <begin position="328"/>
        <end position="338"/>
    </location>
</feature>
<dbReference type="SUPFAM" id="SSF48150">
    <property type="entry name" value="DNA-glycosylase"/>
    <property type="match status" value="2"/>
</dbReference>
<evidence type="ECO:0000256" key="7">
    <source>
        <dbReference type="ARBA" id="ARBA00023239"/>
    </source>
</evidence>
<dbReference type="SUPFAM" id="SSF55945">
    <property type="entry name" value="TATA-box binding protein-like"/>
    <property type="match status" value="2"/>
</dbReference>
<dbReference type="GO" id="GO:0005634">
    <property type="term" value="C:nucleus"/>
    <property type="evidence" value="ECO:0007669"/>
    <property type="project" value="UniProtKB-SubCell"/>
</dbReference>
<evidence type="ECO:0000259" key="13">
    <source>
        <dbReference type="SMART" id="SM00278"/>
    </source>
</evidence>
<feature type="compositionally biased region" description="Basic and acidic residues" evidence="12">
    <location>
        <begin position="339"/>
        <end position="355"/>
    </location>
</feature>
<dbReference type="SMART" id="SM00278">
    <property type="entry name" value="HhH1"/>
    <property type="match status" value="2"/>
</dbReference>
<comment type="caution">
    <text evidence="15">The sequence shown here is derived from an EMBL/GenBank/DDBJ whole genome shotgun (WGS) entry which is preliminary data.</text>
</comment>
<feature type="domain" description="Helix-hairpin-helix DNA-binding motif class 1" evidence="13">
    <location>
        <begin position="1339"/>
        <end position="1358"/>
    </location>
</feature>
<dbReference type="Gene3D" id="3.40.470.10">
    <property type="entry name" value="Uracil-DNA glycosylase-like domain"/>
    <property type="match status" value="2"/>
</dbReference>
<feature type="region of interest" description="Disordered" evidence="12">
    <location>
        <begin position="1441"/>
        <end position="1462"/>
    </location>
</feature>
<keyword evidence="10 15" id="KW-0326">Glycosidase</keyword>
<dbReference type="Proteomes" id="UP001224775">
    <property type="component" value="Unassembled WGS sequence"/>
</dbReference>
<feature type="domain" description="HhH-GPD" evidence="14">
    <location>
        <begin position="508"/>
        <end position="693"/>
    </location>
</feature>
<dbReference type="EMBL" id="JATAAI010000002">
    <property type="protein sequence ID" value="KAK1747684.1"/>
    <property type="molecule type" value="Genomic_DNA"/>
</dbReference>
<dbReference type="SUPFAM" id="SSF52141">
    <property type="entry name" value="Uracil-DNA glycosylase-like"/>
    <property type="match status" value="2"/>
</dbReference>
<organism evidence="15 16">
    <name type="scientific">Skeletonema marinoi</name>
    <dbReference type="NCBI Taxonomy" id="267567"/>
    <lineage>
        <taxon>Eukaryota</taxon>
        <taxon>Sar</taxon>
        <taxon>Stramenopiles</taxon>
        <taxon>Ochrophyta</taxon>
        <taxon>Bacillariophyta</taxon>
        <taxon>Coscinodiscophyceae</taxon>
        <taxon>Thalassiosirophycidae</taxon>
        <taxon>Thalassiosirales</taxon>
        <taxon>Skeletonemataceae</taxon>
        <taxon>Skeletonema</taxon>
        <taxon>Skeletonema marinoi-dohrnii complex</taxon>
    </lineage>
</organism>
<dbReference type="SMART" id="SM00478">
    <property type="entry name" value="ENDO3c"/>
    <property type="match status" value="2"/>
</dbReference>
<feature type="compositionally biased region" description="Low complexity" evidence="12">
    <location>
        <begin position="18"/>
        <end position="27"/>
    </location>
</feature>
<keyword evidence="6" id="KW-0234">DNA repair</keyword>
<dbReference type="GO" id="GO:0006289">
    <property type="term" value="P:nucleotide-excision repair"/>
    <property type="evidence" value="ECO:0007669"/>
    <property type="project" value="InterPro"/>
</dbReference>
<keyword evidence="5 15" id="KW-0378">Hydrolase</keyword>
<dbReference type="PANTHER" id="PTHR10242:SF2">
    <property type="entry name" value="N-GLYCOSYLASE_DNA LYASE"/>
    <property type="match status" value="1"/>
</dbReference>
<keyword evidence="4" id="KW-0227">DNA damage</keyword>
<dbReference type="Gene3D" id="1.10.1670.10">
    <property type="entry name" value="Helix-hairpin-Helix base-excision DNA repair enzymes (C-terminal)"/>
    <property type="match status" value="2"/>
</dbReference>
<feature type="domain" description="HhH-GPD" evidence="14">
    <location>
        <begin position="1238"/>
        <end position="1423"/>
    </location>
</feature>
<feature type="compositionally biased region" description="Basic and acidic residues" evidence="12">
    <location>
        <begin position="713"/>
        <end position="732"/>
    </location>
</feature>
<dbReference type="Pfam" id="PF07934">
    <property type="entry name" value="OGG_N"/>
    <property type="match status" value="2"/>
</dbReference>
<dbReference type="Pfam" id="PF00730">
    <property type="entry name" value="HhH-GPD"/>
    <property type="match status" value="2"/>
</dbReference>
<proteinExistence type="inferred from homology"/>
<dbReference type="GO" id="GO:0140078">
    <property type="term" value="F:class I DNA-(apurinic or apyrimidinic site) endonuclease activity"/>
    <property type="evidence" value="ECO:0007669"/>
    <property type="project" value="UniProtKB-EC"/>
</dbReference>
<evidence type="ECO:0000313" key="15">
    <source>
        <dbReference type="EMBL" id="KAK1747684.1"/>
    </source>
</evidence>
<reference evidence="15" key="1">
    <citation type="submission" date="2023-06" db="EMBL/GenBank/DDBJ databases">
        <title>Survivors Of The Sea: Transcriptome response of Skeletonema marinoi to long-term dormancy.</title>
        <authorList>
            <person name="Pinder M.I.M."/>
            <person name="Kourtchenko O."/>
            <person name="Robertson E.K."/>
            <person name="Larsson T."/>
            <person name="Maumus F."/>
            <person name="Osuna-Cruz C.M."/>
            <person name="Vancaester E."/>
            <person name="Stenow R."/>
            <person name="Vandepoele K."/>
            <person name="Ploug H."/>
            <person name="Bruchert V."/>
            <person name="Godhe A."/>
            <person name="Topel M."/>
        </authorList>
    </citation>
    <scope>NUCLEOTIDE SEQUENCE</scope>
    <source>
        <strain evidence="15">R05AC</strain>
    </source>
</reference>
<evidence type="ECO:0000256" key="3">
    <source>
        <dbReference type="ARBA" id="ARBA00012720"/>
    </source>
</evidence>
<feature type="domain" description="Helix-hairpin-helix DNA-binding motif class 1" evidence="13">
    <location>
        <begin position="609"/>
        <end position="628"/>
    </location>
</feature>
<feature type="region of interest" description="Disordered" evidence="12">
    <location>
        <begin position="328"/>
        <end position="355"/>
    </location>
</feature>
<evidence type="ECO:0000256" key="2">
    <source>
        <dbReference type="ARBA" id="ARBA00010679"/>
    </source>
</evidence>
<name>A0AAD8YJE1_9STRA</name>
<keyword evidence="8" id="KW-0539">Nucleus</keyword>
<gene>
    <name evidence="15" type="ORF">QTG54_001647</name>
</gene>
<dbReference type="CDD" id="cd00056">
    <property type="entry name" value="ENDO3c"/>
    <property type="match status" value="2"/>
</dbReference>
<dbReference type="FunFam" id="1.10.1670.10:FF:000005">
    <property type="entry name" value="N-glycosylase/DNA lyase OGG1"/>
    <property type="match status" value="2"/>
</dbReference>
<evidence type="ECO:0000256" key="11">
    <source>
        <dbReference type="ARBA" id="ARBA00044632"/>
    </source>
</evidence>
<feature type="region of interest" description="Disordered" evidence="12">
    <location>
        <begin position="1"/>
        <end position="66"/>
    </location>
</feature>
<dbReference type="InterPro" id="IPR003583">
    <property type="entry name" value="Hlx-hairpin-Hlx_DNA-bd_motif"/>
</dbReference>
<evidence type="ECO:0000256" key="10">
    <source>
        <dbReference type="ARBA" id="ARBA00023295"/>
    </source>
</evidence>
<feature type="compositionally biased region" description="Polar residues" evidence="12">
    <location>
        <begin position="1048"/>
        <end position="1065"/>
    </location>
</feature>
<evidence type="ECO:0000256" key="12">
    <source>
        <dbReference type="SAM" id="MobiDB-lite"/>
    </source>
</evidence>
<dbReference type="GO" id="GO:0003684">
    <property type="term" value="F:damaged DNA binding"/>
    <property type="evidence" value="ECO:0007669"/>
    <property type="project" value="InterPro"/>
</dbReference>
<dbReference type="EC" id="4.2.99.18" evidence="3"/>
<dbReference type="GO" id="GO:0006285">
    <property type="term" value="P:base-excision repair, AP site formation"/>
    <property type="evidence" value="ECO:0007669"/>
    <property type="project" value="TreeGrafter"/>
</dbReference>
<dbReference type="Gene3D" id="3.30.310.40">
    <property type="match status" value="2"/>
</dbReference>
<evidence type="ECO:0000256" key="6">
    <source>
        <dbReference type="ARBA" id="ARBA00023204"/>
    </source>
</evidence>
<protein>
    <recommendedName>
        <fullName evidence="3">DNA-(apurinic or apyrimidinic site) lyase</fullName>
        <ecNumber evidence="3">4.2.99.18</ecNumber>
    </recommendedName>
</protein>
<dbReference type="InterPro" id="IPR012904">
    <property type="entry name" value="OGG_N"/>
</dbReference>
<dbReference type="Gene3D" id="1.10.340.30">
    <property type="entry name" value="Hypothetical protein, domain 2"/>
    <property type="match status" value="2"/>
</dbReference>
<dbReference type="InterPro" id="IPR036895">
    <property type="entry name" value="Uracil-DNA_glycosylase-like_sf"/>
</dbReference>
<feature type="region of interest" description="Disordered" evidence="12">
    <location>
        <begin position="1048"/>
        <end position="1084"/>
    </location>
</feature>
<evidence type="ECO:0000256" key="8">
    <source>
        <dbReference type="ARBA" id="ARBA00023242"/>
    </source>
</evidence>
<keyword evidence="16" id="KW-1185">Reference proteome</keyword>
<dbReference type="InterPro" id="IPR052054">
    <property type="entry name" value="Oxidative_DNA_repair_enzyme"/>
</dbReference>
<dbReference type="InterPro" id="IPR011257">
    <property type="entry name" value="DNA_glycosylase"/>
</dbReference>
<dbReference type="InterPro" id="IPR023170">
    <property type="entry name" value="HhH_base_excis_C"/>
</dbReference>
<evidence type="ECO:0000259" key="14">
    <source>
        <dbReference type="SMART" id="SM00478"/>
    </source>
</evidence>
<accession>A0AAD8YJE1</accession>
<evidence type="ECO:0000256" key="5">
    <source>
        <dbReference type="ARBA" id="ARBA00022801"/>
    </source>
</evidence>
<dbReference type="GO" id="GO:0034039">
    <property type="term" value="F:8-oxo-7,8-dihydroguanine DNA N-glycosylase activity"/>
    <property type="evidence" value="ECO:0007669"/>
    <property type="project" value="TreeGrafter"/>
</dbReference>
<dbReference type="InterPro" id="IPR003265">
    <property type="entry name" value="HhH-GPD_domain"/>
</dbReference>
<evidence type="ECO:0000256" key="9">
    <source>
        <dbReference type="ARBA" id="ARBA00023268"/>
    </source>
</evidence>
<evidence type="ECO:0000313" key="16">
    <source>
        <dbReference type="Proteomes" id="UP001224775"/>
    </source>
</evidence>
<keyword evidence="9" id="KW-0511">Multifunctional enzyme</keyword>
<evidence type="ECO:0000256" key="1">
    <source>
        <dbReference type="ARBA" id="ARBA00004123"/>
    </source>
</evidence>
<comment type="subcellular location">
    <subcellularLocation>
        <location evidence="1">Nucleus</location>
    </subcellularLocation>
</comment>
<sequence length="1462" mass="164505">MNSSLGRTRRRTSPYFPSPVASSAAVSNISAETTEEETGAKSNGKRKLKGQKPSASTKKNKQAKVKVERTKSFEPKWWGNVINDGSEYPPVHTLILGTHPSITSLSKNEMYGHPLNAFWYLAGDAIGFRRSASVSPKTGKPYVYYHDHLRYDDGHILEYSQQLERIVAKGFAMWDIVAECEREGSLDQNILEEKPNQIREFCEGTLNNIKESSSVKRIVIANGTTGSKFFVKHFTEWFMDGRLCAASDDMSQRAFKTVMNKQRKANGDVASKEDNGVIEVVCLPGVSPAAAKFTYLEKRAAWEAGCFGPGLKDFEKWQSNKLKQQSTFDTLEKQQITTPKRERSPARKTPPKEPAFRILSSSIAKLAQENEWIDLDVPPQELRPSSTLTNGQCFNWMVVETEESPDAINSPRQSAWGTHDGKEWVGPLGDRVLSIKETPTTTLFRVLHGPTEGTKEYLQQYFRLETPLSPLYEEWSKADTRLKKIAAAIPGVRILRQAPLECMFSFICSSNNNIPRITKMLSSFRETYGSFMMDIPIQSSAGNDDDSLSIFSFPTLDSLANASEGDLRAMGLGYRAKFIIGTRDLLQTSGGEEFLLNLRSNDDCQAVQDELIKFSGIGRKVADCVALFSLDQDDSIPVDIHVQHIASRDYDPTVLGQAKSLTPTIYKRVGDLFRSRFPNRAGWAHSLLFVAELPSFRSVLPLDMVKEMDEWKKHEQEQKAKQKKEKKEEGKKVLQKSNLHVRCDCRSGMVSSVFLKLKLFNPGVISSGMWNCRRTCILKGQKPSASTKKNKQAKVKVERTKSFEPKWWGNVINDGSEYPPVHTLILGTHPSITSLSKNEMYGHPLNAFWYLAGDAIGFRRSASVSPKTGKPYVYYHDHLRYDDGHILEYSQQLERIVAKGFAMWDIVAECEREGSLDQDILEEKPNQIREFCEGTLNNIKESAVKRIVIANGTTGSKFFVKHFTEWFVDGRLCAASDDMSQRAFKTVMNKQRKANGDIASKEDNGVIEVVCLPGVSPAAAKFTYLEKRAAWEAGCFGPGLKDFEKWQSNKQQSTFDTPEKQQITTPKRERSPARKTPASSPKEPAFRILSSSISKLAQENEWIDLDVSPQELRPSSTLTNGQCFNWMVVETEESPDAINSPRQSAWGTHDAQEWIGPLGDRVLSIKETPTTTLFRVLHGPTEGTKEYLQQYFRLETPLTPLYEEWSKADTRLKKIAAAIPGVRILRQAPLECMFSFICSSNNNIPRITKMLSSFRETYGSFMMDIPISSSAANDDDSLSIFSFPTLDSLANASEGDLRAMGLGYRAKFIIGTRDLLQTSGGEEFLLNLRSNDDCQAVQDELIKFSGIGRKVADCVALFSLDQDDSIPVDIHVQHIASRDYDPTVLAQAKSLTPTIYKRVGDLFRSRFPNRAGWAHSLLFVAELPSFRSVLPLDMVKEMDEWKKHEQEQKAKQKKEKKEEGKK</sequence>
<evidence type="ECO:0000256" key="4">
    <source>
        <dbReference type="ARBA" id="ARBA00022763"/>
    </source>
</evidence>
<keyword evidence="7" id="KW-0456">Lyase</keyword>
<feature type="region of interest" description="Disordered" evidence="12">
    <location>
        <begin position="713"/>
        <end position="733"/>
    </location>
</feature>
<dbReference type="PANTHER" id="PTHR10242">
    <property type="entry name" value="8-OXOGUANINE DNA GLYCOSYLASE"/>
    <property type="match status" value="1"/>
</dbReference>
<comment type="catalytic activity">
    <reaction evidence="11">
        <text>2'-deoxyribonucleotide-(2'-deoxyribose 5'-phosphate)-2'-deoxyribonucleotide-DNA = a 3'-end 2'-deoxyribonucleotide-(2,3-dehydro-2,3-deoxyribose 5'-phosphate)-DNA + a 5'-end 5'-phospho-2'-deoxyribonucleoside-DNA + H(+)</text>
        <dbReference type="Rhea" id="RHEA:66592"/>
        <dbReference type="Rhea" id="RHEA-COMP:13180"/>
        <dbReference type="Rhea" id="RHEA-COMP:16897"/>
        <dbReference type="Rhea" id="RHEA-COMP:17067"/>
        <dbReference type="ChEBI" id="CHEBI:15378"/>
        <dbReference type="ChEBI" id="CHEBI:136412"/>
        <dbReference type="ChEBI" id="CHEBI:157695"/>
        <dbReference type="ChEBI" id="CHEBI:167181"/>
        <dbReference type="EC" id="4.2.99.18"/>
    </reaction>
</comment>
<comment type="similarity">
    <text evidence="2">Belongs to the type-1 OGG1 family.</text>
</comment>